<dbReference type="AlphaFoldDB" id="A0A191ZKF9"/>
<name>A0A191ZKF9_9GAMM</name>
<keyword evidence="3" id="KW-0175">Coiled coil</keyword>
<evidence type="ECO:0000313" key="9">
    <source>
        <dbReference type="Proteomes" id="UP000078596"/>
    </source>
</evidence>
<dbReference type="GO" id="GO:0009424">
    <property type="term" value="C:bacterial-type flagellum hook"/>
    <property type="evidence" value="ECO:0007669"/>
    <property type="project" value="UniProtKB-UniRule"/>
</dbReference>
<dbReference type="InterPro" id="IPR010809">
    <property type="entry name" value="FliD_C"/>
</dbReference>
<dbReference type="Proteomes" id="UP000078596">
    <property type="component" value="Chromosome"/>
</dbReference>
<keyword evidence="9" id="KW-1185">Reference proteome</keyword>
<dbReference type="RefSeq" id="WP_066102950.1">
    <property type="nucleotide sequence ID" value="NZ_CP016027.1"/>
</dbReference>
<dbReference type="InterPro" id="IPR010810">
    <property type="entry name" value="Flagellin_hook_IN_motif"/>
</dbReference>
<comment type="subunit">
    <text evidence="2 5">Homopentamer.</text>
</comment>
<reference evidence="8 9" key="1">
    <citation type="submission" date="2016-06" db="EMBL/GenBank/DDBJ databases">
        <title>Insight into the functional genes involving in sulfur oxidation in Pearl River water.</title>
        <authorList>
            <person name="Luo J."/>
            <person name="Tan X."/>
            <person name="Lin W."/>
        </authorList>
    </citation>
    <scope>NUCLEOTIDE SEQUENCE [LARGE SCALE GENOMIC DNA]</scope>
    <source>
        <strain evidence="8 9">LS2</strain>
    </source>
</reference>
<dbReference type="GO" id="GO:0009421">
    <property type="term" value="C:bacterial-type flagellum filament cap"/>
    <property type="evidence" value="ECO:0007669"/>
    <property type="project" value="InterPro"/>
</dbReference>
<dbReference type="InterPro" id="IPR003481">
    <property type="entry name" value="FliD_N"/>
</dbReference>
<comment type="function">
    <text evidence="5">Required for morphogenesis and for the elongation of the flagellar filament by facilitating polymerization of the flagellin monomers at the tip of growing filament. Forms a capping structure, which prevents flagellin subunits (transported through the central channel of the flagellum) from leaking out without polymerization at the distal end.</text>
</comment>
<feature type="domain" description="Flagellar hook-associated protein 2 C-terminal" evidence="7">
    <location>
        <begin position="236"/>
        <end position="459"/>
    </location>
</feature>
<feature type="domain" description="Flagellar hook-associated protein 2 N-terminal" evidence="6">
    <location>
        <begin position="23"/>
        <end position="120"/>
    </location>
</feature>
<dbReference type="Pfam" id="PF07195">
    <property type="entry name" value="FliD_C"/>
    <property type="match status" value="1"/>
</dbReference>
<evidence type="ECO:0000256" key="3">
    <source>
        <dbReference type="ARBA" id="ARBA00023054"/>
    </source>
</evidence>
<keyword evidence="4 5" id="KW-0975">Bacterial flagellum</keyword>
<comment type="subcellular location">
    <subcellularLocation>
        <location evidence="5">Secreted</location>
    </subcellularLocation>
    <subcellularLocation>
        <location evidence="5">Bacterial flagellum</location>
    </subcellularLocation>
</comment>
<evidence type="ECO:0000256" key="2">
    <source>
        <dbReference type="ARBA" id="ARBA00011255"/>
    </source>
</evidence>
<dbReference type="EMBL" id="CP016027">
    <property type="protein sequence ID" value="ANJ68333.1"/>
    <property type="molecule type" value="Genomic_DNA"/>
</dbReference>
<accession>A0A191ZKF9</accession>
<evidence type="ECO:0000259" key="7">
    <source>
        <dbReference type="Pfam" id="PF07195"/>
    </source>
</evidence>
<evidence type="ECO:0000313" key="8">
    <source>
        <dbReference type="EMBL" id="ANJ68333.1"/>
    </source>
</evidence>
<gene>
    <name evidence="8" type="ORF">A9404_06855</name>
</gene>
<dbReference type="InterPro" id="IPR040026">
    <property type="entry name" value="FliD"/>
</dbReference>
<dbReference type="GO" id="GO:0071973">
    <property type="term" value="P:bacterial-type flagellum-dependent cell motility"/>
    <property type="evidence" value="ECO:0007669"/>
    <property type="project" value="TreeGrafter"/>
</dbReference>
<sequence length="468" mass="48138">MSTTVSTSSSTSPSGISFSGLGSGLDIQGIVNQLVNAEGAPQQQLLTSRQNSFNATLSALGQLKSGLSSVQTAVDALKNLDTFRTRTSTVSDTSILNATAIPGTALGTYQVEVDQLASAQKLTSAGFASATSTVGSGTLTFTQGGNSFSVNVGATDTLTTIRDNINAASGNTGVQASIINVDNGSGGTVSKLVFTALNTGSSNAITVTAADSDGNNTDTSGLSQLASNNLTQVSAAQDAIIQIDGNQVTSASNSISSAVTGLTLNLVKAQVGTKVAVTVGVDNGPITTALQTLVTNYNQYQSTYSSLTSYDQSSNQAGALLGDATANGVNNALRALMGQNYNTGSTTVQNLADIGIQVDKNGVMSLDTSKLNQALAADPNAVKTLLTDANNGVSAKVDNLLNPYLQYNGIFDSRTQSINNQLQSITQQQTDLQARLDQYQKSLMSQFTAMDSYVAQMNSSLSFLAKLN</sequence>
<evidence type="ECO:0000256" key="5">
    <source>
        <dbReference type="RuleBase" id="RU362066"/>
    </source>
</evidence>
<dbReference type="PANTHER" id="PTHR30288">
    <property type="entry name" value="FLAGELLAR CAP/ASSEMBLY PROTEIN FLID"/>
    <property type="match status" value="1"/>
</dbReference>
<protein>
    <recommendedName>
        <fullName evidence="5">Flagellar hook-associated protein 2</fullName>
        <shortName evidence="5">HAP2</shortName>
    </recommendedName>
    <alternativeName>
        <fullName evidence="5">Flagellar cap protein</fullName>
    </alternativeName>
</protein>
<dbReference type="Pfam" id="PF07196">
    <property type="entry name" value="Flagellin_IN"/>
    <property type="match status" value="1"/>
</dbReference>
<proteinExistence type="inferred from homology"/>
<dbReference type="PANTHER" id="PTHR30288:SF0">
    <property type="entry name" value="FLAGELLAR HOOK-ASSOCIATED PROTEIN 2"/>
    <property type="match status" value="1"/>
</dbReference>
<keyword evidence="5" id="KW-0964">Secreted</keyword>
<evidence type="ECO:0000256" key="4">
    <source>
        <dbReference type="ARBA" id="ARBA00023143"/>
    </source>
</evidence>
<dbReference type="GO" id="GO:0005576">
    <property type="term" value="C:extracellular region"/>
    <property type="evidence" value="ECO:0007669"/>
    <property type="project" value="UniProtKB-SubCell"/>
</dbReference>
<dbReference type="Pfam" id="PF02465">
    <property type="entry name" value="FliD_N"/>
    <property type="match status" value="1"/>
</dbReference>
<dbReference type="STRING" id="1860122.A9404_06855"/>
<dbReference type="GO" id="GO:0007155">
    <property type="term" value="P:cell adhesion"/>
    <property type="evidence" value="ECO:0007669"/>
    <property type="project" value="InterPro"/>
</dbReference>
<comment type="similarity">
    <text evidence="1 5">Belongs to the FliD family.</text>
</comment>
<dbReference type="KEGG" id="haz:A9404_06855"/>
<organism evidence="8 9">
    <name type="scientific">Halothiobacillus diazotrophicus</name>
    <dbReference type="NCBI Taxonomy" id="1860122"/>
    <lineage>
        <taxon>Bacteria</taxon>
        <taxon>Pseudomonadati</taxon>
        <taxon>Pseudomonadota</taxon>
        <taxon>Gammaproteobacteria</taxon>
        <taxon>Chromatiales</taxon>
        <taxon>Halothiobacillaceae</taxon>
        <taxon>Halothiobacillus</taxon>
    </lineage>
</organism>
<evidence type="ECO:0000256" key="1">
    <source>
        <dbReference type="ARBA" id="ARBA00009764"/>
    </source>
</evidence>
<evidence type="ECO:0000259" key="6">
    <source>
        <dbReference type="Pfam" id="PF02465"/>
    </source>
</evidence>